<dbReference type="GO" id="GO:0140359">
    <property type="term" value="F:ABC-type transporter activity"/>
    <property type="evidence" value="ECO:0007669"/>
    <property type="project" value="InterPro"/>
</dbReference>
<feature type="transmembrane region" description="Helical" evidence="1">
    <location>
        <begin position="290"/>
        <end position="312"/>
    </location>
</feature>
<name>A0A2N0ZI60_9BACI</name>
<dbReference type="EMBL" id="PISD01000018">
    <property type="protein sequence ID" value="PKG29207.1"/>
    <property type="molecule type" value="Genomic_DNA"/>
</dbReference>
<dbReference type="PANTHER" id="PTHR37305:SF1">
    <property type="entry name" value="MEMBRANE PROTEIN"/>
    <property type="match status" value="1"/>
</dbReference>
<feature type="transmembrane region" description="Helical" evidence="1">
    <location>
        <begin position="114"/>
        <end position="136"/>
    </location>
</feature>
<organism evidence="2 3">
    <name type="scientific">Cytobacillus horneckiae</name>
    <dbReference type="NCBI Taxonomy" id="549687"/>
    <lineage>
        <taxon>Bacteria</taxon>
        <taxon>Bacillati</taxon>
        <taxon>Bacillota</taxon>
        <taxon>Bacilli</taxon>
        <taxon>Bacillales</taxon>
        <taxon>Bacillaceae</taxon>
        <taxon>Cytobacillus</taxon>
    </lineage>
</organism>
<sequence>MISLIKNEWLKIFKRSGTYVMIGILVLIVSIAGAFMKYQDTRGSVPDNEDWKKGLEMQNASYQKELEEMGDMLPVDVKESYERTIAINDYRIENNLSPNQDYSSLSFIADMSSLIDFVGLFMIIIAGGIVASEFTWGTIKLLLIRPIKREKILVSKYITMLLFGGSLLLLLFVFSGLLGVLLFGTGGQSSPYLNYQDGTVTEQSMLFHLMKVYGLSSINMIMLATMAFMISAAFRSSSLAIGLSIFLMFVGGQVTQLVAMKYEWAKFSLFANTDLFQYFEGTPMLPGMTLGFSIIMLIIYFLLFQAVAFLMFKKRDVAA</sequence>
<feature type="transmembrane region" description="Helical" evidence="1">
    <location>
        <begin position="239"/>
        <end position="259"/>
    </location>
</feature>
<dbReference type="RefSeq" id="WP_066191840.1">
    <property type="nucleotide sequence ID" value="NZ_JAFDQP010000007.1"/>
</dbReference>
<evidence type="ECO:0000256" key="1">
    <source>
        <dbReference type="SAM" id="Phobius"/>
    </source>
</evidence>
<feature type="transmembrane region" description="Helical" evidence="1">
    <location>
        <begin position="20"/>
        <end position="38"/>
    </location>
</feature>
<keyword evidence="3" id="KW-1185">Reference proteome</keyword>
<reference evidence="2 3" key="1">
    <citation type="journal article" date="2010" name="Int. J. Syst. Evol. Microbiol.">
        <title>Bacillus horneckiae sp. nov., isolated from a spacecraft-assembly clean room.</title>
        <authorList>
            <person name="Vaishampayan P."/>
            <person name="Probst A."/>
            <person name="Krishnamurthi S."/>
            <person name="Ghosh S."/>
            <person name="Osman S."/>
            <person name="McDowall A."/>
            <person name="Ruckmani A."/>
            <person name="Mayilraj S."/>
            <person name="Venkateswaran K."/>
        </authorList>
    </citation>
    <scope>NUCLEOTIDE SEQUENCE [LARGE SCALE GENOMIC DNA]</scope>
    <source>
        <strain evidence="3">1PO1SC</strain>
    </source>
</reference>
<protein>
    <submittedName>
        <fullName evidence="2">ABC transporter permease</fullName>
    </submittedName>
</protein>
<comment type="caution">
    <text evidence="2">The sequence shown here is derived from an EMBL/GenBank/DDBJ whole genome shotgun (WGS) entry which is preliminary data.</text>
</comment>
<evidence type="ECO:0000313" key="2">
    <source>
        <dbReference type="EMBL" id="PKG29207.1"/>
    </source>
</evidence>
<dbReference type="Proteomes" id="UP000233343">
    <property type="component" value="Unassembled WGS sequence"/>
</dbReference>
<evidence type="ECO:0000313" key="3">
    <source>
        <dbReference type="Proteomes" id="UP000233343"/>
    </source>
</evidence>
<feature type="transmembrane region" description="Helical" evidence="1">
    <location>
        <begin position="157"/>
        <end position="183"/>
    </location>
</feature>
<dbReference type="AlphaFoldDB" id="A0A2N0ZI60"/>
<accession>A0A2N0ZI60</accession>
<proteinExistence type="predicted"/>
<keyword evidence="1" id="KW-0812">Transmembrane</keyword>
<dbReference type="PANTHER" id="PTHR37305">
    <property type="entry name" value="INTEGRAL MEMBRANE PROTEIN-RELATED"/>
    <property type="match status" value="1"/>
</dbReference>
<gene>
    <name evidence="2" type="ORF">CWS20_09440</name>
</gene>
<dbReference type="GO" id="GO:0005886">
    <property type="term" value="C:plasma membrane"/>
    <property type="evidence" value="ECO:0007669"/>
    <property type="project" value="UniProtKB-SubCell"/>
</dbReference>
<keyword evidence="1" id="KW-1133">Transmembrane helix</keyword>
<keyword evidence="1" id="KW-0472">Membrane</keyword>
<dbReference type="Pfam" id="PF12679">
    <property type="entry name" value="ABC2_membrane_2"/>
    <property type="match status" value="1"/>
</dbReference>
<feature type="transmembrane region" description="Helical" evidence="1">
    <location>
        <begin position="212"/>
        <end position="232"/>
    </location>
</feature>